<evidence type="ECO:0000256" key="2">
    <source>
        <dbReference type="ARBA" id="ARBA00022723"/>
    </source>
</evidence>
<dbReference type="GO" id="GO:0005737">
    <property type="term" value="C:cytoplasm"/>
    <property type="evidence" value="ECO:0007669"/>
    <property type="project" value="TreeGrafter"/>
</dbReference>
<keyword evidence="4" id="KW-0456">Lyase</keyword>
<dbReference type="InterPro" id="IPR036398">
    <property type="entry name" value="CA_dom_sf"/>
</dbReference>
<sequence>MEQTSTTTEHNIESVKFEDNNGVDGGNEQKIKDIFQDGEVYESPTDLNVTKTIPVENVPPLKWVNFELLPKKMKITNSGYTVILSAKWGQERPYITGGTLSGKYVFSQLHLHWGVNDMEGSEHTVDGCHHPGEMHVVTFKSCYLTQESALKETDGVAILVYLFKLQDEAHKGFSIITDALSGIAQAHTSMKIEPVDLNQLIKQFWTDYFMYKGSVSTSDCVHHITWMITRYPMAVSAEQIDSLRYLMDDSDELIKRNFRTIIPRDDRRIFHVLPSKSKYSTMLPLSDYDKVITQIYRMELELNSNPLYVLQGEKDLIRQKLIQMKKSEEYRNDENVNKKPVKYVKIMEVIKKYINNLF</sequence>
<comment type="similarity">
    <text evidence="1 4">Belongs to the alpha-carbonic anhydrase family.</text>
</comment>
<evidence type="ECO:0000259" key="6">
    <source>
        <dbReference type="PROSITE" id="PS51144"/>
    </source>
</evidence>
<evidence type="ECO:0000313" key="7">
    <source>
        <dbReference type="EMBL" id="KAF7286222.1"/>
    </source>
</evidence>
<proteinExistence type="inferred from homology"/>
<dbReference type="EMBL" id="JAACXV010000034">
    <property type="protein sequence ID" value="KAF7286222.1"/>
    <property type="molecule type" value="Genomic_DNA"/>
</dbReference>
<evidence type="ECO:0000256" key="1">
    <source>
        <dbReference type="ARBA" id="ARBA00010718"/>
    </source>
</evidence>
<dbReference type="EC" id="4.2.1.1" evidence="4"/>
<feature type="region of interest" description="Disordered" evidence="5">
    <location>
        <begin position="1"/>
        <end position="29"/>
    </location>
</feature>
<dbReference type="AlphaFoldDB" id="A0A834IW27"/>
<dbReference type="PROSITE" id="PS51144">
    <property type="entry name" value="ALPHA_CA_2"/>
    <property type="match status" value="1"/>
</dbReference>
<gene>
    <name evidence="7" type="ORF">GWI33_006910</name>
</gene>
<keyword evidence="2 4" id="KW-0479">Metal-binding</keyword>
<dbReference type="InterPro" id="IPR018338">
    <property type="entry name" value="Carbonic_anhydrase_a-class_CS"/>
</dbReference>
<dbReference type="Pfam" id="PF00194">
    <property type="entry name" value="Carb_anhydrase"/>
    <property type="match status" value="1"/>
</dbReference>
<comment type="caution">
    <text evidence="7">The sequence shown here is derived from an EMBL/GenBank/DDBJ whole genome shotgun (WGS) entry which is preliminary data.</text>
</comment>
<name>A0A834IW27_RHYFE</name>
<dbReference type="SUPFAM" id="SSF51069">
    <property type="entry name" value="Carbonic anhydrase"/>
    <property type="match status" value="1"/>
</dbReference>
<comment type="cofactor">
    <cofactor evidence="4">
        <name>Zn(2+)</name>
        <dbReference type="ChEBI" id="CHEBI:29105"/>
    </cofactor>
</comment>
<dbReference type="SMART" id="SM01057">
    <property type="entry name" value="Carb_anhydrase"/>
    <property type="match status" value="1"/>
</dbReference>
<evidence type="ECO:0000256" key="5">
    <source>
        <dbReference type="SAM" id="MobiDB-lite"/>
    </source>
</evidence>
<comment type="catalytic activity">
    <reaction evidence="4">
        <text>hydrogencarbonate + H(+) = CO2 + H2O</text>
        <dbReference type="Rhea" id="RHEA:10748"/>
        <dbReference type="ChEBI" id="CHEBI:15377"/>
        <dbReference type="ChEBI" id="CHEBI:15378"/>
        <dbReference type="ChEBI" id="CHEBI:16526"/>
        <dbReference type="ChEBI" id="CHEBI:17544"/>
        <dbReference type="EC" id="4.2.1.1"/>
    </reaction>
</comment>
<dbReference type="Proteomes" id="UP000625711">
    <property type="component" value="Unassembled WGS sequence"/>
</dbReference>
<dbReference type="GO" id="GO:0008270">
    <property type="term" value="F:zinc ion binding"/>
    <property type="evidence" value="ECO:0007669"/>
    <property type="project" value="UniProtKB-UniRule"/>
</dbReference>
<dbReference type="PANTHER" id="PTHR18952:SF233">
    <property type="entry name" value="CARBONIC ANHYDRASE 14"/>
    <property type="match status" value="1"/>
</dbReference>
<dbReference type="PROSITE" id="PS00162">
    <property type="entry name" value="ALPHA_CA_1"/>
    <property type="match status" value="1"/>
</dbReference>
<dbReference type="CDD" id="cd00326">
    <property type="entry name" value="alpha_CA"/>
    <property type="match status" value="1"/>
</dbReference>
<feature type="domain" description="Alpha-carbonic anhydrase" evidence="6">
    <location>
        <begin position="13"/>
        <end position="273"/>
    </location>
</feature>
<keyword evidence="8" id="KW-1185">Reference proteome</keyword>
<dbReference type="InterPro" id="IPR001148">
    <property type="entry name" value="CA_dom"/>
</dbReference>
<comment type="function">
    <text evidence="4">Reversible hydration of carbon dioxide.</text>
</comment>
<dbReference type="PANTHER" id="PTHR18952">
    <property type="entry name" value="CARBONIC ANHYDRASE"/>
    <property type="match status" value="1"/>
</dbReference>
<evidence type="ECO:0000313" key="8">
    <source>
        <dbReference type="Proteomes" id="UP000625711"/>
    </source>
</evidence>
<evidence type="ECO:0000256" key="4">
    <source>
        <dbReference type="RuleBase" id="RU367011"/>
    </source>
</evidence>
<evidence type="ECO:0000256" key="3">
    <source>
        <dbReference type="ARBA" id="ARBA00022833"/>
    </source>
</evidence>
<organism evidence="7 8">
    <name type="scientific">Rhynchophorus ferrugineus</name>
    <name type="common">Red palm weevil</name>
    <name type="synonym">Curculio ferrugineus</name>
    <dbReference type="NCBI Taxonomy" id="354439"/>
    <lineage>
        <taxon>Eukaryota</taxon>
        <taxon>Metazoa</taxon>
        <taxon>Ecdysozoa</taxon>
        <taxon>Arthropoda</taxon>
        <taxon>Hexapoda</taxon>
        <taxon>Insecta</taxon>
        <taxon>Pterygota</taxon>
        <taxon>Neoptera</taxon>
        <taxon>Endopterygota</taxon>
        <taxon>Coleoptera</taxon>
        <taxon>Polyphaga</taxon>
        <taxon>Cucujiformia</taxon>
        <taxon>Curculionidae</taxon>
        <taxon>Dryophthorinae</taxon>
        <taxon>Rhynchophorus</taxon>
    </lineage>
</organism>
<feature type="compositionally biased region" description="Basic and acidic residues" evidence="5">
    <location>
        <begin position="10"/>
        <end position="19"/>
    </location>
</feature>
<dbReference type="Gene3D" id="3.10.200.10">
    <property type="entry name" value="Alpha carbonic anhydrase"/>
    <property type="match status" value="1"/>
</dbReference>
<accession>A0A834IW27</accession>
<dbReference type="OrthoDB" id="429145at2759"/>
<dbReference type="GO" id="GO:0004089">
    <property type="term" value="F:carbonate dehydratase activity"/>
    <property type="evidence" value="ECO:0007669"/>
    <property type="project" value="UniProtKB-UniRule"/>
</dbReference>
<dbReference type="InterPro" id="IPR023561">
    <property type="entry name" value="Carbonic_anhydrase_a-class"/>
</dbReference>
<protein>
    <recommendedName>
        <fullName evidence="4">Carbonic anhydrase</fullName>
        <ecNumber evidence="4">4.2.1.1</ecNumber>
    </recommendedName>
</protein>
<reference evidence="7" key="1">
    <citation type="submission" date="2020-08" db="EMBL/GenBank/DDBJ databases">
        <title>Genome sequencing and assembly of the red palm weevil Rhynchophorus ferrugineus.</title>
        <authorList>
            <person name="Dias G.B."/>
            <person name="Bergman C.M."/>
            <person name="Manee M."/>
        </authorList>
    </citation>
    <scope>NUCLEOTIDE SEQUENCE</scope>
    <source>
        <strain evidence="7">AA-2017</strain>
        <tissue evidence="7">Whole larva</tissue>
    </source>
</reference>
<keyword evidence="3 4" id="KW-0862">Zinc</keyword>